<dbReference type="OrthoDB" id="9773478at2"/>
<dbReference type="PANTHER" id="PTHR30292:SF0">
    <property type="entry name" value="5-OXOPROLINASE SUBUNIT A"/>
    <property type="match status" value="1"/>
</dbReference>
<dbReference type="InterPro" id="IPR005501">
    <property type="entry name" value="LamB/YcsF/PxpA-like"/>
</dbReference>
<keyword evidence="1" id="KW-0378">Hydrolase</keyword>
<keyword evidence="1" id="KW-0067">ATP-binding</keyword>
<comment type="caution">
    <text evidence="2">The sequence shown here is derived from an EMBL/GenBank/DDBJ whole genome shotgun (WGS) entry which is preliminary data.</text>
</comment>
<dbReference type="GO" id="GO:0017168">
    <property type="term" value="F:5-oxoprolinase (ATP-hydrolyzing) activity"/>
    <property type="evidence" value="ECO:0007669"/>
    <property type="project" value="UniProtKB-UniRule"/>
</dbReference>
<comment type="catalytic activity">
    <reaction evidence="1">
        <text>5-oxo-L-proline + ATP + 2 H2O = L-glutamate + ADP + phosphate + H(+)</text>
        <dbReference type="Rhea" id="RHEA:10348"/>
        <dbReference type="ChEBI" id="CHEBI:15377"/>
        <dbReference type="ChEBI" id="CHEBI:15378"/>
        <dbReference type="ChEBI" id="CHEBI:29985"/>
        <dbReference type="ChEBI" id="CHEBI:30616"/>
        <dbReference type="ChEBI" id="CHEBI:43474"/>
        <dbReference type="ChEBI" id="CHEBI:58402"/>
        <dbReference type="ChEBI" id="CHEBI:456216"/>
        <dbReference type="EC" id="3.5.2.9"/>
    </reaction>
</comment>
<dbReference type="EMBL" id="QCZG01000005">
    <property type="protein sequence ID" value="PWA12841.1"/>
    <property type="molecule type" value="Genomic_DNA"/>
</dbReference>
<dbReference type="InterPro" id="IPR011330">
    <property type="entry name" value="Glyco_hydro/deAcase_b/a-brl"/>
</dbReference>
<keyword evidence="1" id="KW-0547">Nucleotide-binding</keyword>
<keyword evidence="3" id="KW-1185">Reference proteome</keyword>
<organism evidence="2 3">
    <name type="scientific">Pueribacillus theae</name>
    <dbReference type="NCBI Taxonomy" id="2171751"/>
    <lineage>
        <taxon>Bacteria</taxon>
        <taxon>Bacillati</taxon>
        <taxon>Bacillota</taxon>
        <taxon>Bacilli</taxon>
        <taxon>Bacillales</taxon>
        <taxon>Bacillaceae</taxon>
        <taxon>Pueribacillus</taxon>
    </lineage>
</organism>
<dbReference type="HAMAP" id="MF_00691">
    <property type="entry name" value="PxpA"/>
    <property type="match status" value="1"/>
</dbReference>
<dbReference type="Pfam" id="PF03746">
    <property type="entry name" value="LamB_YcsF"/>
    <property type="match status" value="1"/>
</dbReference>
<dbReference type="PANTHER" id="PTHR30292">
    <property type="entry name" value="UNCHARACTERIZED PROTEIN YBGL-RELATED"/>
    <property type="match status" value="1"/>
</dbReference>
<comment type="function">
    <text evidence="1">Catalyzes the cleavage of 5-oxoproline to form L-glutamate coupled to the hydrolysis of ATP to ADP and inorganic phosphate.</text>
</comment>
<dbReference type="GO" id="GO:0005524">
    <property type="term" value="F:ATP binding"/>
    <property type="evidence" value="ECO:0007669"/>
    <property type="project" value="UniProtKB-UniRule"/>
</dbReference>
<proteinExistence type="inferred from homology"/>
<dbReference type="NCBIfam" id="NF003814">
    <property type="entry name" value="PRK05406.1-3"/>
    <property type="match status" value="1"/>
</dbReference>
<accession>A0A2U1K5P0</accession>
<reference evidence="2 3" key="1">
    <citation type="submission" date="2018-04" db="EMBL/GenBank/DDBJ databases">
        <title>Camelliibacillus theae gen. nov., sp. nov., isolated from Pu'er tea.</title>
        <authorList>
            <person name="Niu L."/>
        </authorList>
    </citation>
    <scope>NUCLEOTIDE SEQUENCE [LARGE SCALE GENOMIC DNA]</scope>
    <source>
        <strain evidence="2 3">T8</strain>
    </source>
</reference>
<dbReference type="CDD" id="cd10787">
    <property type="entry name" value="LamB_YcsF_like"/>
    <property type="match status" value="1"/>
</dbReference>
<dbReference type="GO" id="GO:0005975">
    <property type="term" value="P:carbohydrate metabolic process"/>
    <property type="evidence" value="ECO:0007669"/>
    <property type="project" value="InterPro"/>
</dbReference>
<dbReference type="EC" id="3.5.2.9" evidence="1"/>
<name>A0A2U1K5P0_9BACI</name>
<evidence type="ECO:0000313" key="2">
    <source>
        <dbReference type="EMBL" id="PWA12841.1"/>
    </source>
</evidence>
<sequence>MESIDLNCDAGESFGRYSLGNDKELFKLVTSVNVACGYHAGDHNIMAKTVKLAEENNVSIGAHPGYQDINGFGRRDMSLSLDEIYNLMIYQLGALKTMAEVQGVKLNHVKPHGALYNLAAKNRDVAFTVAKAVKAVDDKLTLYGLSGSELCSAGEETGLKVAHEVFADRTYQSDGTLTPRSEPNALIHRTNEAADQILHIVKHGKVRTVNGDEIPLKADTVCIHGDGEHAIPFAKTLIQRLEKEQIFIKKIEAK</sequence>
<evidence type="ECO:0000256" key="1">
    <source>
        <dbReference type="HAMAP-Rule" id="MF_00691"/>
    </source>
</evidence>
<gene>
    <name evidence="1" type="primary">pxpA</name>
    <name evidence="2" type="ORF">DCC39_04130</name>
</gene>
<dbReference type="Proteomes" id="UP000245998">
    <property type="component" value="Unassembled WGS sequence"/>
</dbReference>
<dbReference type="RefSeq" id="WP_116553622.1">
    <property type="nucleotide sequence ID" value="NZ_QCZG01000005.1"/>
</dbReference>
<protein>
    <recommendedName>
        <fullName evidence="1">5-oxoprolinase subunit A</fullName>
        <shortName evidence="1">5-OPase subunit A</shortName>
        <ecNumber evidence="1">3.5.2.9</ecNumber>
    </recommendedName>
    <alternativeName>
        <fullName evidence="1">5-oxoprolinase (ATP-hydrolyzing) subunit A</fullName>
    </alternativeName>
</protein>
<dbReference type="AlphaFoldDB" id="A0A2U1K5P0"/>
<comment type="similarity">
    <text evidence="1">Belongs to the LamB/PxpA family.</text>
</comment>
<dbReference type="Gene3D" id="3.20.20.370">
    <property type="entry name" value="Glycoside hydrolase/deacetylase"/>
    <property type="match status" value="1"/>
</dbReference>
<evidence type="ECO:0000313" key="3">
    <source>
        <dbReference type="Proteomes" id="UP000245998"/>
    </source>
</evidence>
<dbReference type="NCBIfam" id="NF003816">
    <property type="entry name" value="PRK05406.1-5"/>
    <property type="match status" value="1"/>
</dbReference>
<comment type="subunit">
    <text evidence="1">Forms a complex composed of PxpA, PxpB and PxpC.</text>
</comment>
<dbReference type="SUPFAM" id="SSF88713">
    <property type="entry name" value="Glycoside hydrolase/deacetylase"/>
    <property type="match status" value="1"/>
</dbReference>